<dbReference type="STRING" id="237679.SAMN04488072_11343"/>
<dbReference type="RefSeq" id="WP_090240048.1">
    <property type="nucleotide sequence ID" value="NZ_FOJW01000013.1"/>
</dbReference>
<reference evidence="2 3" key="1">
    <citation type="submission" date="2016-10" db="EMBL/GenBank/DDBJ databases">
        <authorList>
            <person name="de Groot N.N."/>
        </authorList>
    </citation>
    <scope>NUCLEOTIDE SEQUENCE [LARGE SCALE GENOMIC DNA]</scope>
    <source>
        <strain evidence="2 3">CGMCC 1.3702</strain>
    </source>
</reference>
<dbReference type="InterPro" id="IPR025870">
    <property type="entry name" value="Glyoxalase-like_dom"/>
</dbReference>
<evidence type="ECO:0000313" key="3">
    <source>
        <dbReference type="Proteomes" id="UP000198642"/>
    </source>
</evidence>
<name>A0A1I0ZSH0_9BACI</name>
<dbReference type="InterPro" id="IPR037523">
    <property type="entry name" value="VOC_core"/>
</dbReference>
<dbReference type="Pfam" id="PF12681">
    <property type="entry name" value="Glyoxalase_2"/>
    <property type="match status" value="1"/>
</dbReference>
<dbReference type="AlphaFoldDB" id="A0A1I0ZSH0"/>
<dbReference type="Gene3D" id="3.10.180.10">
    <property type="entry name" value="2,3-Dihydroxybiphenyl 1,2-Dioxygenase, domain 1"/>
    <property type="match status" value="1"/>
</dbReference>
<evidence type="ECO:0000259" key="1">
    <source>
        <dbReference type="PROSITE" id="PS51819"/>
    </source>
</evidence>
<keyword evidence="3" id="KW-1185">Reference proteome</keyword>
<keyword evidence="2" id="KW-0456">Lyase</keyword>
<dbReference type="OrthoDB" id="9796521at2"/>
<dbReference type="InterPro" id="IPR029068">
    <property type="entry name" value="Glyas_Bleomycin-R_OHBP_Dase"/>
</dbReference>
<dbReference type="GO" id="GO:0016829">
    <property type="term" value="F:lyase activity"/>
    <property type="evidence" value="ECO:0007669"/>
    <property type="project" value="UniProtKB-KW"/>
</dbReference>
<dbReference type="Proteomes" id="UP000198642">
    <property type="component" value="Unassembled WGS sequence"/>
</dbReference>
<accession>A0A1I0ZSH0</accession>
<organism evidence="2 3">
    <name type="scientific">Lentibacillus halodurans</name>
    <dbReference type="NCBI Taxonomy" id="237679"/>
    <lineage>
        <taxon>Bacteria</taxon>
        <taxon>Bacillati</taxon>
        <taxon>Bacillota</taxon>
        <taxon>Bacilli</taxon>
        <taxon>Bacillales</taxon>
        <taxon>Bacillaceae</taxon>
        <taxon>Lentibacillus</taxon>
    </lineage>
</organism>
<dbReference type="EMBL" id="FOJW01000013">
    <property type="protein sequence ID" value="SFB28684.1"/>
    <property type="molecule type" value="Genomic_DNA"/>
</dbReference>
<proteinExistence type="predicted"/>
<dbReference type="PROSITE" id="PS51819">
    <property type="entry name" value="VOC"/>
    <property type="match status" value="1"/>
</dbReference>
<feature type="domain" description="VOC" evidence="1">
    <location>
        <begin position="2"/>
        <end position="118"/>
    </location>
</feature>
<evidence type="ECO:0000313" key="2">
    <source>
        <dbReference type="EMBL" id="SFB28684.1"/>
    </source>
</evidence>
<dbReference type="SUPFAM" id="SSF54593">
    <property type="entry name" value="Glyoxalase/Bleomycin resistance protein/Dihydroxybiphenyl dioxygenase"/>
    <property type="match status" value="1"/>
</dbReference>
<sequence length="125" mass="14274">MIFKAFGTIVFVENYDACIDFYKNTLRLEVRNEKENLVTFHVSGSYLMVEKGGIGSKHEKSREQNPTVLRFDVKFLDEAVAILDKRGVYFVDKRLAFDWGTIAVLLDPDGNRIELGEINETSGSY</sequence>
<protein>
    <submittedName>
        <fullName evidence="2">Lactoylglutathione lyase</fullName>
    </submittedName>
</protein>
<gene>
    <name evidence="2" type="ORF">SAMN04488072_11343</name>
</gene>